<protein>
    <submittedName>
        <fullName evidence="1">DUF6183 family protein</fullName>
    </submittedName>
</protein>
<dbReference type="AlphaFoldDB" id="A0AB39TWA6"/>
<dbReference type="EMBL" id="CP163445">
    <property type="protein sequence ID" value="XDQ83563.1"/>
    <property type="molecule type" value="Genomic_DNA"/>
</dbReference>
<reference evidence="1" key="1">
    <citation type="submission" date="2024-07" db="EMBL/GenBank/DDBJ databases">
        <authorList>
            <person name="Yu S.T."/>
        </authorList>
    </citation>
    <scope>NUCLEOTIDE SEQUENCE</scope>
    <source>
        <strain evidence="1">Y1</strain>
    </source>
</reference>
<organism evidence="1">
    <name type="scientific">Streptomyces sp. Y1</name>
    <dbReference type="NCBI Taxonomy" id="3238634"/>
    <lineage>
        <taxon>Bacteria</taxon>
        <taxon>Bacillati</taxon>
        <taxon>Actinomycetota</taxon>
        <taxon>Actinomycetes</taxon>
        <taxon>Kitasatosporales</taxon>
        <taxon>Streptomycetaceae</taxon>
        <taxon>Streptomyces</taxon>
    </lineage>
</organism>
<name>A0AB39TWA6_9ACTN</name>
<gene>
    <name evidence="1" type="ORF">AB2U05_36190</name>
</gene>
<dbReference type="Pfam" id="PF19681">
    <property type="entry name" value="DUF6183"/>
    <property type="match status" value="1"/>
</dbReference>
<evidence type="ECO:0000313" key="1">
    <source>
        <dbReference type="EMBL" id="XDQ83563.1"/>
    </source>
</evidence>
<proteinExistence type="predicted"/>
<sequence>MAETIKQLVDGLAGRRDYFGDICDHLDAHLARGDTAYLEEFALALHTRYGSGWVDAELHFLFNRIRWDVTTTPGRANVERALSLGLGAWERGGRPERVAAAVLAQYQPLAALGPVFVADPGARRTRRVREELRACLVHELVLRGAPVARLREAVAWAEASPHWADHPLAWLPWTLAPFEGEPAVPKFFRGGMAGGVGYGLPEGEPLAGSGASAAVPVEIGEDAPDLTAAVRRWARRHNGRIEAAVFLADAELAPDALPGTLAELPLDCLDGLRMRPVVVPTAATEVWQRLFAAASVGGGHPNEFWHGAYGRLAAWRSMAALAGADPDASPEEVIRRVEDCTWYGFRVSTDWWVEDFMDFGVLALGPGRRRLAVLAATDYNGG</sequence>
<dbReference type="RefSeq" id="WP_369185662.1">
    <property type="nucleotide sequence ID" value="NZ_CP163445.1"/>
</dbReference>
<dbReference type="InterPro" id="IPR045756">
    <property type="entry name" value="DUF6183"/>
</dbReference>
<accession>A0AB39TWA6</accession>